<name>A0A1R3GR65_COCAP</name>
<proteinExistence type="predicted"/>
<evidence type="ECO:0000313" key="2">
    <source>
        <dbReference type="EMBL" id="OMO60583.1"/>
    </source>
</evidence>
<reference evidence="2 3" key="1">
    <citation type="submission" date="2013-09" db="EMBL/GenBank/DDBJ databases">
        <title>Corchorus capsularis genome sequencing.</title>
        <authorList>
            <person name="Alam M."/>
            <person name="Haque M.S."/>
            <person name="Islam M.S."/>
            <person name="Emdad E.M."/>
            <person name="Islam M.M."/>
            <person name="Ahmed B."/>
            <person name="Halim A."/>
            <person name="Hossen Q.M.M."/>
            <person name="Hossain M.Z."/>
            <person name="Ahmed R."/>
            <person name="Khan M.M."/>
            <person name="Islam R."/>
            <person name="Rashid M.M."/>
            <person name="Khan S.A."/>
            <person name="Rahman M.S."/>
            <person name="Alam M."/>
        </authorList>
    </citation>
    <scope>NUCLEOTIDE SEQUENCE [LARGE SCALE GENOMIC DNA]</scope>
    <source>
        <strain evidence="3">cv. CVL-1</strain>
        <tissue evidence="2">Whole seedling</tissue>
    </source>
</reference>
<dbReference type="AlphaFoldDB" id="A0A1R3GR65"/>
<feature type="region of interest" description="Disordered" evidence="1">
    <location>
        <begin position="53"/>
        <end position="76"/>
    </location>
</feature>
<keyword evidence="3" id="KW-1185">Reference proteome</keyword>
<comment type="caution">
    <text evidence="2">The sequence shown here is derived from an EMBL/GenBank/DDBJ whole genome shotgun (WGS) entry which is preliminary data.</text>
</comment>
<feature type="region of interest" description="Disordered" evidence="1">
    <location>
        <begin position="13"/>
        <end position="38"/>
    </location>
</feature>
<dbReference type="Gramene" id="OMO60583">
    <property type="protein sequence ID" value="OMO60583"/>
    <property type="gene ID" value="CCACVL1_24025"/>
</dbReference>
<organism evidence="2 3">
    <name type="scientific">Corchorus capsularis</name>
    <name type="common">Jute</name>
    <dbReference type="NCBI Taxonomy" id="210143"/>
    <lineage>
        <taxon>Eukaryota</taxon>
        <taxon>Viridiplantae</taxon>
        <taxon>Streptophyta</taxon>
        <taxon>Embryophyta</taxon>
        <taxon>Tracheophyta</taxon>
        <taxon>Spermatophyta</taxon>
        <taxon>Magnoliopsida</taxon>
        <taxon>eudicotyledons</taxon>
        <taxon>Gunneridae</taxon>
        <taxon>Pentapetalae</taxon>
        <taxon>rosids</taxon>
        <taxon>malvids</taxon>
        <taxon>Malvales</taxon>
        <taxon>Malvaceae</taxon>
        <taxon>Grewioideae</taxon>
        <taxon>Apeibeae</taxon>
        <taxon>Corchorus</taxon>
    </lineage>
</organism>
<accession>A0A1R3GR65</accession>
<gene>
    <name evidence="2" type="ORF">CCACVL1_24025</name>
</gene>
<evidence type="ECO:0000313" key="3">
    <source>
        <dbReference type="Proteomes" id="UP000188268"/>
    </source>
</evidence>
<dbReference type="EMBL" id="AWWV01013686">
    <property type="protein sequence ID" value="OMO60583.1"/>
    <property type="molecule type" value="Genomic_DNA"/>
</dbReference>
<dbReference type="Proteomes" id="UP000188268">
    <property type="component" value="Unassembled WGS sequence"/>
</dbReference>
<sequence>MAPYAMHVLINEWQPPASSPHRKPPQIKPKTPKPTPPSLILYHFLQETPLKPAPFTRNLPLPFSAKGTDGTPLKLG</sequence>
<protein>
    <submittedName>
        <fullName evidence="2">Uncharacterized protein</fullName>
    </submittedName>
</protein>
<evidence type="ECO:0000256" key="1">
    <source>
        <dbReference type="SAM" id="MobiDB-lite"/>
    </source>
</evidence>